<keyword evidence="1" id="KW-0732">Signal</keyword>
<feature type="signal peptide" evidence="1">
    <location>
        <begin position="1"/>
        <end position="20"/>
    </location>
</feature>
<protein>
    <submittedName>
        <fullName evidence="2">Uncharacterized protein</fullName>
    </submittedName>
</protein>
<feature type="chain" id="PRO_5015112761" evidence="1">
    <location>
        <begin position="21"/>
        <end position="62"/>
    </location>
</feature>
<evidence type="ECO:0000256" key="1">
    <source>
        <dbReference type="SAM" id="SignalP"/>
    </source>
</evidence>
<dbReference type="AlphaFoldDB" id="A0A2P2NUB0"/>
<evidence type="ECO:0000313" key="2">
    <source>
        <dbReference type="EMBL" id="MBX46013.1"/>
    </source>
</evidence>
<organism evidence="2">
    <name type="scientific">Rhizophora mucronata</name>
    <name type="common">Asiatic mangrove</name>
    <dbReference type="NCBI Taxonomy" id="61149"/>
    <lineage>
        <taxon>Eukaryota</taxon>
        <taxon>Viridiplantae</taxon>
        <taxon>Streptophyta</taxon>
        <taxon>Embryophyta</taxon>
        <taxon>Tracheophyta</taxon>
        <taxon>Spermatophyta</taxon>
        <taxon>Magnoliopsida</taxon>
        <taxon>eudicotyledons</taxon>
        <taxon>Gunneridae</taxon>
        <taxon>Pentapetalae</taxon>
        <taxon>rosids</taxon>
        <taxon>fabids</taxon>
        <taxon>Malpighiales</taxon>
        <taxon>Rhizophoraceae</taxon>
        <taxon>Rhizophora</taxon>
    </lineage>
</organism>
<proteinExistence type="predicted"/>
<sequence length="62" mass="7403">MQKILTIFLALFFHTCYVIEEKFDNRKIQSRTQNCVNSETKVFRERNFYSGQLISNIVIIVN</sequence>
<reference evidence="2" key="1">
    <citation type="submission" date="2018-02" db="EMBL/GenBank/DDBJ databases">
        <title>Rhizophora mucronata_Transcriptome.</title>
        <authorList>
            <person name="Meera S.P."/>
            <person name="Sreeshan A."/>
            <person name="Augustine A."/>
        </authorList>
    </citation>
    <scope>NUCLEOTIDE SEQUENCE</scope>
    <source>
        <tissue evidence="2">Leaf</tissue>
    </source>
</reference>
<name>A0A2P2NUB0_RHIMU</name>
<dbReference type="EMBL" id="GGEC01065529">
    <property type="protein sequence ID" value="MBX46013.1"/>
    <property type="molecule type" value="Transcribed_RNA"/>
</dbReference>
<accession>A0A2P2NUB0</accession>